<comment type="caution">
    <text evidence="1">The sequence shown here is derived from an EMBL/GenBank/DDBJ whole genome shotgun (WGS) entry which is preliminary data.</text>
</comment>
<name>A0A937AF70_9BACT</name>
<protein>
    <submittedName>
        <fullName evidence="1">Uncharacterized protein</fullName>
    </submittedName>
</protein>
<accession>A0A937AF70</accession>
<dbReference type="EMBL" id="JAERQG010000001">
    <property type="protein sequence ID" value="MBL0764484.1"/>
    <property type="molecule type" value="Genomic_DNA"/>
</dbReference>
<sequence>MRLKIVLRISIKITTIISFLVLLVNCQQKNEVGKEKLDFSVAHHIMKDSVNQNIAGRLENFLITKNQSPTDNQYWLPSDFDEYLFPYVDLYKIEKDSSANYKVELLEIIDIELDSVKLVKFACFKEMNDVTSLMNIYNVLAVKSEGQYFFSRSLQYNTRNWTTYQHEDFTYVVSPERNFNIEEAKKQQVFKDSLMQFFGLDIPPITYYSCISPVELFEIKGYDYVANMYMSKSGGLAEVFSGIIFSGNDSERYDHELVHFFTRALFQHDMIPLFHEGIATYLGGSGDYSFTKLKVKLRQYLKNHPNMELATMIKPYDRKHLLEDQLDAVYVVGALVCEYVVNEYGKEQLISLLDTSGNQDLWIALEKVNLNKENFSKKLLLYLNS</sequence>
<organism evidence="1 2">
    <name type="scientific">Marivirga atlantica</name>
    <dbReference type="NCBI Taxonomy" id="1548457"/>
    <lineage>
        <taxon>Bacteria</taxon>
        <taxon>Pseudomonadati</taxon>
        <taxon>Bacteroidota</taxon>
        <taxon>Cytophagia</taxon>
        <taxon>Cytophagales</taxon>
        <taxon>Marivirgaceae</taxon>
        <taxon>Marivirga</taxon>
    </lineage>
</organism>
<dbReference type="RefSeq" id="WP_201918095.1">
    <property type="nucleotide sequence ID" value="NZ_JAERQG010000001.1"/>
</dbReference>
<dbReference type="AlphaFoldDB" id="A0A937AF70"/>
<reference evidence="1" key="1">
    <citation type="submission" date="2021-01" db="EMBL/GenBank/DDBJ databases">
        <title>Marivirga sp. nov., isolated from intertidal surface sediments.</title>
        <authorList>
            <person name="Zhang M."/>
        </authorList>
    </citation>
    <scope>NUCLEOTIDE SEQUENCE</scope>
    <source>
        <strain evidence="1">SM1354</strain>
    </source>
</reference>
<evidence type="ECO:0000313" key="1">
    <source>
        <dbReference type="EMBL" id="MBL0764484.1"/>
    </source>
</evidence>
<dbReference type="Proteomes" id="UP000642920">
    <property type="component" value="Unassembled WGS sequence"/>
</dbReference>
<gene>
    <name evidence="1" type="ORF">JKP34_04415</name>
</gene>
<evidence type="ECO:0000313" key="2">
    <source>
        <dbReference type="Proteomes" id="UP000642920"/>
    </source>
</evidence>
<keyword evidence="2" id="KW-1185">Reference proteome</keyword>
<proteinExistence type="predicted"/>